<comment type="caution">
    <text evidence="2">The sequence shown here is derived from an EMBL/GenBank/DDBJ whole genome shotgun (WGS) entry which is preliminary data.</text>
</comment>
<organism evidence="2 3">
    <name type="scientific">Hoeflea poritis</name>
    <dbReference type="NCBI Taxonomy" id="2993659"/>
    <lineage>
        <taxon>Bacteria</taxon>
        <taxon>Pseudomonadati</taxon>
        <taxon>Pseudomonadota</taxon>
        <taxon>Alphaproteobacteria</taxon>
        <taxon>Hyphomicrobiales</taxon>
        <taxon>Rhizobiaceae</taxon>
        <taxon>Hoeflea</taxon>
    </lineage>
</organism>
<gene>
    <name evidence="2" type="ORF">OOZ53_17630</name>
</gene>
<dbReference type="Gene3D" id="3.40.630.30">
    <property type="match status" value="1"/>
</dbReference>
<protein>
    <recommendedName>
        <fullName evidence="1">N-acyl amino acid synthase FeeM catalytic core domain-containing protein</fullName>
    </recommendedName>
</protein>
<name>A0ABT4VSL6_9HYPH</name>
<dbReference type="Proteomes" id="UP001148313">
    <property type="component" value="Unassembled WGS sequence"/>
</dbReference>
<keyword evidence="3" id="KW-1185">Reference proteome</keyword>
<feature type="domain" description="N-acyl amino acid synthase FeeM catalytic core" evidence="1">
    <location>
        <begin position="35"/>
        <end position="192"/>
    </location>
</feature>
<proteinExistence type="predicted"/>
<dbReference type="SUPFAM" id="SSF55729">
    <property type="entry name" value="Acyl-CoA N-acyltransferases (Nat)"/>
    <property type="match status" value="1"/>
</dbReference>
<evidence type="ECO:0000259" key="1">
    <source>
        <dbReference type="Pfam" id="PF21926"/>
    </source>
</evidence>
<dbReference type="Pfam" id="PF21926">
    <property type="entry name" value="FeeM"/>
    <property type="match status" value="1"/>
</dbReference>
<evidence type="ECO:0000313" key="2">
    <source>
        <dbReference type="EMBL" id="MDA4847185.1"/>
    </source>
</evidence>
<accession>A0ABT4VSL6</accession>
<dbReference type="InterPro" id="IPR016181">
    <property type="entry name" value="Acyl_CoA_acyltransferase"/>
</dbReference>
<reference evidence="2" key="1">
    <citation type="submission" date="2022-11" db="EMBL/GenBank/DDBJ databases">
        <title>Hoeflea poritis sp. nov., isolated from scleractinian coral Porites lutea.</title>
        <authorList>
            <person name="Zhang G."/>
            <person name="Wei Q."/>
            <person name="Cai L."/>
        </authorList>
    </citation>
    <scope>NUCLEOTIDE SEQUENCE</scope>
    <source>
        <strain evidence="2">E7-10</strain>
    </source>
</reference>
<evidence type="ECO:0000313" key="3">
    <source>
        <dbReference type="Proteomes" id="UP001148313"/>
    </source>
</evidence>
<dbReference type="EMBL" id="JAPJZH010000011">
    <property type="protein sequence ID" value="MDA4847185.1"/>
    <property type="molecule type" value="Genomic_DNA"/>
</dbReference>
<dbReference type="InterPro" id="IPR054597">
    <property type="entry name" value="FeeM_cat"/>
</dbReference>
<sequence length="243" mass="27931">MTQTVGAVSAYTTKLLKLLDRVEYRRIDNLEDMEDVARLRRKAYIDADILPVEGEMLIDELDFDPQAYVFGVYYDEQLVSTVRIHHVTPAHRVSSTRKIFPEAVDAFLDAGMTLIDPVRLAADPDLLEELPAIPYLTLRIATMATDYFKVDQCLSLVKPQHAAFYRRVFRSKQIVAPTSNCDDYKIDLTLLAAHVPVELPKVYRRFPFFRSQPFEQRMMFAPPEELSTMPLTIRPTARYIQAA</sequence>
<dbReference type="RefSeq" id="WP_271090993.1">
    <property type="nucleotide sequence ID" value="NZ_JAPJZH010000011.1"/>
</dbReference>